<keyword evidence="2" id="KW-1133">Transmembrane helix</keyword>
<feature type="transmembrane region" description="Helical" evidence="2">
    <location>
        <begin position="158"/>
        <end position="181"/>
    </location>
</feature>
<keyword evidence="2" id="KW-0812">Transmembrane</keyword>
<keyword evidence="2" id="KW-0472">Membrane</keyword>
<feature type="transmembrane region" description="Helical" evidence="2">
    <location>
        <begin position="6"/>
        <end position="29"/>
    </location>
</feature>
<feature type="transmembrane region" description="Helical" evidence="2">
    <location>
        <begin position="36"/>
        <end position="57"/>
    </location>
</feature>
<evidence type="ECO:0000313" key="3">
    <source>
        <dbReference type="EMBL" id="MCD9876433.1"/>
    </source>
</evidence>
<feature type="transmembrane region" description="Helical" evidence="2">
    <location>
        <begin position="123"/>
        <end position="146"/>
    </location>
</feature>
<keyword evidence="4" id="KW-1185">Reference proteome</keyword>
<dbReference type="Pfam" id="PF11139">
    <property type="entry name" value="SfLAP"/>
    <property type="match status" value="1"/>
</dbReference>
<proteinExistence type="predicted"/>
<dbReference type="EMBL" id="JAJSBI010000011">
    <property type="protein sequence ID" value="MCD9876433.1"/>
    <property type="molecule type" value="Genomic_DNA"/>
</dbReference>
<evidence type="ECO:0000256" key="2">
    <source>
        <dbReference type="SAM" id="Phobius"/>
    </source>
</evidence>
<protein>
    <submittedName>
        <fullName evidence="3">GAP family protein</fullName>
    </submittedName>
</protein>
<dbReference type="InterPro" id="IPR021315">
    <property type="entry name" value="Gap/Sap"/>
</dbReference>
<dbReference type="Proteomes" id="UP001108029">
    <property type="component" value="Unassembled WGS sequence"/>
</dbReference>
<sequence>MVFDLLLIALAITLDPLPLMAFVLVVASVRGVRTGLAFLAGWMACFIAVIALVLTLTGGQPPAPRSPPSTANLVIKVVIGVSLVVYGLRRHRRPVHHGPSDAVTPPPKGKSSSFLTSRMDRGALWPAAGLAILLQPWGLVAAGAVTVVEADGSDPTTWLVLAAYCIIATATLLGAELYVVFKPASAQRRLRELRAWMQGHAEQAIVYGSVVVGLLLVGKSVYELAG</sequence>
<evidence type="ECO:0000256" key="1">
    <source>
        <dbReference type="SAM" id="MobiDB-lite"/>
    </source>
</evidence>
<organism evidence="3 4">
    <name type="scientific">Streptomyces guryensis</name>
    <dbReference type="NCBI Taxonomy" id="2886947"/>
    <lineage>
        <taxon>Bacteria</taxon>
        <taxon>Bacillati</taxon>
        <taxon>Actinomycetota</taxon>
        <taxon>Actinomycetes</taxon>
        <taxon>Kitasatosporales</taxon>
        <taxon>Streptomycetaceae</taxon>
        <taxon>Streptomyces</taxon>
    </lineage>
</organism>
<reference evidence="3" key="1">
    <citation type="submission" date="2021-12" db="EMBL/GenBank/DDBJ databases">
        <authorList>
            <person name="Lee J.-H."/>
            <person name="Kim S.-B."/>
        </authorList>
    </citation>
    <scope>NUCLEOTIDE SEQUENCE</scope>
    <source>
        <strain evidence="3">NR30</strain>
    </source>
</reference>
<evidence type="ECO:0000313" key="4">
    <source>
        <dbReference type="Proteomes" id="UP001108029"/>
    </source>
</evidence>
<name>A0A9Q3Z6P6_9ACTN</name>
<dbReference type="AlphaFoldDB" id="A0A9Q3Z6P6"/>
<feature type="region of interest" description="Disordered" evidence="1">
    <location>
        <begin position="94"/>
        <end position="114"/>
    </location>
</feature>
<feature type="transmembrane region" description="Helical" evidence="2">
    <location>
        <begin position="69"/>
        <end position="88"/>
    </location>
</feature>
<gene>
    <name evidence="3" type="ORF">LJ657_22870</name>
</gene>
<accession>A0A9Q3Z6P6</accession>
<dbReference type="RefSeq" id="WP_232650596.1">
    <property type="nucleotide sequence ID" value="NZ_JAJSBI010000011.1"/>
</dbReference>
<comment type="caution">
    <text evidence="3">The sequence shown here is derived from an EMBL/GenBank/DDBJ whole genome shotgun (WGS) entry which is preliminary data.</text>
</comment>